<proteinExistence type="predicted"/>
<accession>A0A066W744</accession>
<dbReference type="InParanoid" id="A0A066W744"/>
<dbReference type="EMBL" id="JMSN01000034">
    <property type="protein sequence ID" value="KDN46615.1"/>
    <property type="molecule type" value="Genomic_DNA"/>
</dbReference>
<dbReference type="AlphaFoldDB" id="A0A066W744"/>
<evidence type="ECO:0000313" key="2">
    <source>
        <dbReference type="Proteomes" id="UP000027361"/>
    </source>
</evidence>
<comment type="caution">
    <text evidence="1">The sequence shown here is derived from an EMBL/GenBank/DDBJ whole genome shotgun (WGS) entry which is preliminary data.</text>
</comment>
<dbReference type="HOGENOM" id="CLU_1587643_0_0_1"/>
<dbReference type="Proteomes" id="UP000027361">
    <property type="component" value="Unassembled WGS sequence"/>
</dbReference>
<organism evidence="1 2">
    <name type="scientific">Tilletiaria anomala (strain ATCC 24038 / CBS 436.72 / UBC 951)</name>
    <dbReference type="NCBI Taxonomy" id="1037660"/>
    <lineage>
        <taxon>Eukaryota</taxon>
        <taxon>Fungi</taxon>
        <taxon>Dikarya</taxon>
        <taxon>Basidiomycota</taxon>
        <taxon>Ustilaginomycotina</taxon>
        <taxon>Exobasidiomycetes</taxon>
        <taxon>Georgefischeriales</taxon>
        <taxon>Tilletiariaceae</taxon>
        <taxon>Tilletiaria</taxon>
    </lineage>
</organism>
<name>A0A066W744_TILAU</name>
<reference evidence="1 2" key="1">
    <citation type="submission" date="2014-05" db="EMBL/GenBank/DDBJ databases">
        <title>Draft genome sequence of a rare smut relative, Tilletiaria anomala UBC 951.</title>
        <authorList>
            <consortium name="DOE Joint Genome Institute"/>
            <person name="Toome M."/>
            <person name="Kuo A."/>
            <person name="Henrissat B."/>
            <person name="Lipzen A."/>
            <person name="Tritt A."/>
            <person name="Yoshinaga Y."/>
            <person name="Zane M."/>
            <person name="Barry K."/>
            <person name="Grigoriev I.V."/>
            <person name="Spatafora J.W."/>
            <person name="Aimea M.C."/>
        </authorList>
    </citation>
    <scope>NUCLEOTIDE SEQUENCE [LARGE SCALE GENOMIC DNA]</scope>
    <source>
        <strain evidence="1 2">UBC 951</strain>
    </source>
</reference>
<dbReference type="GeneID" id="25264334"/>
<evidence type="ECO:0000313" key="1">
    <source>
        <dbReference type="EMBL" id="KDN46615.1"/>
    </source>
</evidence>
<keyword evidence="2" id="KW-1185">Reference proteome</keyword>
<dbReference type="RefSeq" id="XP_013243594.1">
    <property type="nucleotide sequence ID" value="XM_013388140.1"/>
</dbReference>
<protein>
    <submittedName>
        <fullName evidence="1">Uncharacterized protein</fullName>
    </submittedName>
</protein>
<sequence length="168" mass="19051">MACWNQELLLMTCKAEQVCVILRDYWRIARDGPIAMQNRARPADGTPYRGWANRGSQQLGSCTQIRGCGGPLYASHGLRLVASRQLIPTTRVISLQSLLPNFPLKLNDRLGHVPGDFLAPCAGQQFGRTRHWERRCSRPFSLAYNGRSWKLSVLVRKAKHRGEEPWLP</sequence>
<gene>
    <name evidence="1" type="ORF">K437DRAFT_256122</name>
</gene>